<gene>
    <name evidence="6" type="ORF">LHJ74_18760</name>
</gene>
<dbReference type="InterPro" id="IPR051201">
    <property type="entry name" value="Chloro_Bact_Ser_Proteases"/>
</dbReference>
<feature type="transmembrane region" description="Helical" evidence="4">
    <location>
        <begin position="231"/>
        <end position="253"/>
    </location>
</feature>
<dbReference type="SUPFAM" id="SSF50156">
    <property type="entry name" value="PDZ domain-like"/>
    <property type="match status" value="1"/>
</dbReference>
<dbReference type="PROSITE" id="PS50106">
    <property type="entry name" value="PDZ"/>
    <property type="match status" value="1"/>
</dbReference>
<dbReference type="InterPro" id="IPR009003">
    <property type="entry name" value="Peptidase_S1_PA"/>
</dbReference>
<dbReference type="SMART" id="SM00228">
    <property type="entry name" value="PDZ"/>
    <property type="match status" value="1"/>
</dbReference>
<keyword evidence="7" id="KW-1185">Reference proteome</keyword>
<feature type="compositionally biased region" description="Basic residues" evidence="3">
    <location>
        <begin position="7"/>
        <end position="19"/>
    </location>
</feature>
<dbReference type="EMBL" id="JAJAGO010000008">
    <property type="protein sequence ID" value="MCT2591916.1"/>
    <property type="molecule type" value="Genomic_DNA"/>
</dbReference>
<evidence type="ECO:0000313" key="6">
    <source>
        <dbReference type="EMBL" id="MCT2591916.1"/>
    </source>
</evidence>
<organism evidence="6 7">
    <name type="scientific">Streptomyces gossypii</name>
    <dbReference type="NCBI Taxonomy" id="2883101"/>
    <lineage>
        <taxon>Bacteria</taxon>
        <taxon>Bacillati</taxon>
        <taxon>Actinomycetota</taxon>
        <taxon>Actinomycetes</taxon>
        <taxon>Kitasatosporales</taxon>
        <taxon>Streptomycetaceae</taxon>
        <taxon>Streptomyces</taxon>
    </lineage>
</organism>
<dbReference type="InterPro" id="IPR036034">
    <property type="entry name" value="PDZ_sf"/>
</dbReference>
<dbReference type="PRINTS" id="PR00834">
    <property type="entry name" value="PROTEASES2C"/>
</dbReference>
<feature type="compositionally biased region" description="Polar residues" evidence="3">
    <location>
        <begin position="63"/>
        <end position="73"/>
    </location>
</feature>
<dbReference type="Gene3D" id="2.40.10.120">
    <property type="match status" value="1"/>
</dbReference>
<dbReference type="Proteomes" id="UP001156389">
    <property type="component" value="Unassembled WGS sequence"/>
</dbReference>
<reference evidence="6 7" key="1">
    <citation type="submission" date="2021-10" db="EMBL/GenBank/DDBJ databases">
        <title>Streptomyces gossypii sp. nov., isolated from soil collected from cotton field.</title>
        <authorList>
            <person name="Ge X."/>
            <person name="Chen X."/>
            <person name="Liu W."/>
        </authorList>
    </citation>
    <scope>NUCLEOTIDE SEQUENCE [LARGE SCALE GENOMIC DNA]</scope>
    <source>
        <strain evidence="6 7">N2-109</strain>
    </source>
</reference>
<keyword evidence="4" id="KW-0472">Membrane</keyword>
<keyword evidence="2" id="KW-0378">Hydrolase</keyword>
<evidence type="ECO:0000256" key="4">
    <source>
        <dbReference type="SAM" id="Phobius"/>
    </source>
</evidence>
<feature type="compositionally biased region" description="Pro residues" evidence="3">
    <location>
        <begin position="84"/>
        <end position="101"/>
    </location>
</feature>
<dbReference type="PANTHER" id="PTHR43343:SF3">
    <property type="entry name" value="PROTEASE DO-LIKE 8, CHLOROPLASTIC"/>
    <property type="match status" value="1"/>
</dbReference>
<evidence type="ECO:0000313" key="7">
    <source>
        <dbReference type="Proteomes" id="UP001156389"/>
    </source>
</evidence>
<dbReference type="Pfam" id="PF13180">
    <property type="entry name" value="PDZ_2"/>
    <property type="match status" value="1"/>
</dbReference>
<dbReference type="RefSeq" id="WP_260219241.1">
    <property type="nucleotide sequence ID" value="NZ_JAJAGO010000008.1"/>
</dbReference>
<dbReference type="Pfam" id="PF13365">
    <property type="entry name" value="Trypsin_2"/>
    <property type="match status" value="1"/>
</dbReference>
<dbReference type="InterPro" id="IPR001478">
    <property type="entry name" value="PDZ"/>
</dbReference>
<protein>
    <submittedName>
        <fullName evidence="6">Trypsin-like peptidase domain-containing protein</fullName>
    </submittedName>
</protein>
<feature type="region of interest" description="Disordered" evidence="3">
    <location>
        <begin position="1"/>
        <end position="207"/>
    </location>
</feature>
<proteinExistence type="predicted"/>
<keyword evidence="1" id="KW-0645">Protease</keyword>
<evidence type="ECO:0000259" key="5">
    <source>
        <dbReference type="PROSITE" id="PS50106"/>
    </source>
</evidence>
<evidence type="ECO:0000256" key="3">
    <source>
        <dbReference type="SAM" id="MobiDB-lite"/>
    </source>
</evidence>
<evidence type="ECO:0000256" key="2">
    <source>
        <dbReference type="ARBA" id="ARBA00022801"/>
    </source>
</evidence>
<dbReference type="Gene3D" id="2.30.42.10">
    <property type="match status" value="1"/>
</dbReference>
<keyword evidence="4" id="KW-0812">Transmembrane</keyword>
<evidence type="ECO:0000256" key="1">
    <source>
        <dbReference type="ARBA" id="ARBA00022670"/>
    </source>
</evidence>
<keyword evidence="4" id="KW-1133">Transmembrane helix</keyword>
<accession>A0ABT2JVQ2</accession>
<feature type="compositionally biased region" description="Pro residues" evidence="3">
    <location>
        <begin position="157"/>
        <end position="166"/>
    </location>
</feature>
<name>A0ABT2JVQ2_9ACTN</name>
<dbReference type="SUPFAM" id="SSF50494">
    <property type="entry name" value="Trypsin-like serine proteases"/>
    <property type="match status" value="1"/>
</dbReference>
<feature type="domain" description="PDZ" evidence="5">
    <location>
        <begin position="490"/>
        <end position="579"/>
    </location>
</feature>
<dbReference type="InterPro" id="IPR001940">
    <property type="entry name" value="Peptidase_S1C"/>
</dbReference>
<dbReference type="PANTHER" id="PTHR43343">
    <property type="entry name" value="PEPTIDASE S12"/>
    <property type="match status" value="1"/>
</dbReference>
<sequence length="594" mass="58569">MDEGKASRPKPKWWSHPRRASGDQPPGDPGTPGGAAADAGEDARQGSTLSGGDAGGAAAADGTSSPPHTSTAAGQPLHAEDPYRTPPYGGPGPWAPAPPVQLPGSTPAHGVPTPPSGGVTPPQGTLLSGTPAHGTPTHGAPGHDTRTPGSQTSGPQAPGPPAPGTPPHGVVTAGMSQPPGPQGPHTAHAPSHPQSPHPQPGWLRYDPWATPVAAGPLPSAPPPARRGRGRLVAGALVLALLSGGVGGAVGVYAERHGGFDEIELSQAPAEKSSHRAPGSVPGIAEKVLPGVVTIHVRGGGGEGTGTGFVLNDEGHILTNSHVVEAAGEGGAVQVTFHSGETTEAEVLGQDSGYDLAVVKVDGVSGLSPLTLGNSDSVRVGDPVVAVGAPFGLEGTVTTGIISATERPIAASGEGASDVSYVDALQTDASMNPGNSGGPLVDAKGRVVGINSAIRGADEGSGAPGQGPGGGSIGLGFAIPVNQAKRVAEELVNTGKATHPVIGVRLDPEFGGAGARVAEEGGPGGEPVISGGPGDKAGIQPGDVITKVNGERVQSSEELIVKIRKHRPGEKLTLSLTRDGKKESVTLTLGTASGE</sequence>
<feature type="compositionally biased region" description="Low complexity" evidence="3">
    <location>
        <begin position="116"/>
        <end position="125"/>
    </location>
</feature>
<comment type="caution">
    <text evidence="6">The sequence shown here is derived from an EMBL/GenBank/DDBJ whole genome shotgun (WGS) entry which is preliminary data.</text>
</comment>